<dbReference type="Proteomes" id="UP000008144">
    <property type="component" value="Unassembled WGS sequence"/>
</dbReference>
<evidence type="ECO:0000256" key="1">
    <source>
        <dbReference type="SAM" id="SignalP"/>
    </source>
</evidence>
<dbReference type="InParanoid" id="F6PJP0"/>
<reference evidence="2" key="2">
    <citation type="submission" date="2025-08" db="UniProtKB">
        <authorList>
            <consortium name="Ensembl"/>
        </authorList>
    </citation>
    <scope>IDENTIFICATION</scope>
</reference>
<proteinExistence type="predicted"/>
<feature type="chain" id="PRO_5003344080" evidence="1">
    <location>
        <begin position="18"/>
        <end position="178"/>
    </location>
</feature>
<gene>
    <name evidence="2" type="primary">LOC100181550</name>
</gene>
<organism evidence="2 3">
    <name type="scientific">Ciona intestinalis</name>
    <name type="common">Transparent sea squirt</name>
    <name type="synonym">Ascidia intestinalis</name>
    <dbReference type="NCBI Taxonomy" id="7719"/>
    <lineage>
        <taxon>Eukaryota</taxon>
        <taxon>Metazoa</taxon>
        <taxon>Chordata</taxon>
        <taxon>Tunicata</taxon>
        <taxon>Ascidiacea</taxon>
        <taxon>Phlebobranchia</taxon>
        <taxon>Cionidae</taxon>
        <taxon>Ciona</taxon>
    </lineage>
</organism>
<feature type="signal peptide" evidence="1">
    <location>
        <begin position="1"/>
        <end position="17"/>
    </location>
</feature>
<evidence type="ECO:0000313" key="3">
    <source>
        <dbReference type="Proteomes" id="UP000008144"/>
    </source>
</evidence>
<reference evidence="3" key="1">
    <citation type="journal article" date="2002" name="Science">
        <title>The draft genome of Ciona intestinalis: insights into chordate and vertebrate origins.</title>
        <authorList>
            <person name="Dehal P."/>
            <person name="Satou Y."/>
            <person name="Campbell R.K."/>
            <person name="Chapman J."/>
            <person name="Degnan B."/>
            <person name="De Tomaso A."/>
            <person name="Davidson B."/>
            <person name="Di Gregorio A."/>
            <person name="Gelpke M."/>
            <person name="Goodstein D.M."/>
            <person name="Harafuji N."/>
            <person name="Hastings K.E."/>
            <person name="Ho I."/>
            <person name="Hotta K."/>
            <person name="Huang W."/>
            <person name="Kawashima T."/>
            <person name="Lemaire P."/>
            <person name="Martinez D."/>
            <person name="Meinertzhagen I.A."/>
            <person name="Necula S."/>
            <person name="Nonaka M."/>
            <person name="Putnam N."/>
            <person name="Rash S."/>
            <person name="Saiga H."/>
            <person name="Satake M."/>
            <person name="Terry A."/>
            <person name="Yamada L."/>
            <person name="Wang H.G."/>
            <person name="Awazu S."/>
            <person name="Azumi K."/>
            <person name="Boore J."/>
            <person name="Branno M."/>
            <person name="Chin-Bow S."/>
            <person name="DeSantis R."/>
            <person name="Doyle S."/>
            <person name="Francino P."/>
            <person name="Keys D.N."/>
            <person name="Haga S."/>
            <person name="Hayashi H."/>
            <person name="Hino K."/>
            <person name="Imai K.S."/>
            <person name="Inaba K."/>
            <person name="Kano S."/>
            <person name="Kobayashi K."/>
            <person name="Kobayashi M."/>
            <person name="Lee B.I."/>
            <person name="Makabe K.W."/>
            <person name="Manohar C."/>
            <person name="Matassi G."/>
            <person name="Medina M."/>
            <person name="Mochizuki Y."/>
            <person name="Mount S."/>
            <person name="Morishita T."/>
            <person name="Miura S."/>
            <person name="Nakayama A."/>
            <person name="Nishizaka S."/>
            <person name="Nomoto H."/>
            <person name="Ohta F."/>
            <person name="Oishi K."/>
            <person name="Rigoutsos I."/>
            <person name="Sano M."/>
            <person name="Sasaki A."/>
            <person name="Sasakura Y."/>
            <person name="Shoguchi E."/>
            <person name="Shin-i T."/>
            <person name="Spagnuolo A."/>
            <person name="Stainier D."/>
            <person name="Suzuki M.M."/>
            <person name="Tassy O."/>
            <person name="Takatori N."/>
            <person name="Tokuoka M."/>
            <person name="Yagi K."/>
            <person name="Yoshizaki F."/>
            <person name="Wada S."/>
            <person name="Zhang C."/>
            <person name="Hyatt P.D."/>
            <person name="Larimer F."/>
            <person name="Detter C."/>
            <person name="Doggett N."/>
            <person name="Glavina T."/>
            <person name="Hawkins T."/>
            <person name="Richardson P."/>
            <person name="Lucas S."/>
            <person name="Kohara Y."/>
            <person name="Levine M."/>
            <person name="Satoh N."/>
            <person name="Rokhsar D.S."/>
        </authorList>
    </citation>
    <scope>NUCLEOTIDE SEQUENCE [LARGE SCALE GENOMIC DNA]</scope>
</reference>
<name>F6PJP0_CIOIN</name>
<keyword evidence="3" id="KW-1185">Reference proteome</keyword>
<evidence type="ECO:0000313" key="2">
    <source>
        <dbReference type="Ensembl" id="ENSCINP00000028728.2"/>
    </source>
</evidence>
<sequence length="178" mass="20353">MLFISVMLLLLLNNAFAEKLKFQRGTTEDFSYSLTSSKAKLTVGLMTCFSSPPKNAAVTLVRPTDASLQHRFKAKVLQIFSDSLSIELERVDVHSSWEWIELKIEWIVYLENAGSDWFEASNGLLYKYIPIRMSYEKAKTECKKLGAWVVVHASTNETVLTQMHNELVPAIKLRYWVG</sequence>
<dbReference type="AlphaFoldDB" id="F6PJP0"/>
<dbReference type="CDD" id="cd00037">
    <property type="entry name" value="CLECT"/>
    <property type="match status" value="1"/>
</dbReference>
<dbReference type="InterPro" id="IPR016187">
    <property type="entry name" value="CTDL_fold"/>
</dbReference>
<accession>F6PJP0</accession>
<reference evidence="2" key="3">
    <citation type="submission" date="2025-09" db="UniProtKB">
        <authorList>
            <consortium name="Ensembl"/>
        </authorList>
    </citation>
    <scope>IDENTIFICATION</scope>
</reference>
<dbReference type="GeneTree" id="ENSGT00530000068648"/>
<dbReference type="SUPFAM" id="SSF56436">
    <property type="entry name" value="C-type lectin-like"/>
    <property type="match status" value="1"/>
</dbReference>
<dbReference type="HOGENOM" id="CLU_1513879_0_0_1"/>
<keyword evidence="1" id="KW-0732">Signal</keyword>
<dbReference type="Ensembl" id="ENSCINT00000028974.2">
    <property type="protein sequence ID" value="ENSCINP00000028728.2"/>
    <property type="gene ID" value="ENSCING00000016662.2"/>
</dbReference>
<protein>
    <submittedName>
        <fullName evidence="2">C-type lectin domain family 4 member C</fullName>
    </submittedName>
</protein>